<dbReference type="AlphaFoldDB" id="A0A7I8DPP3"/>
<reference evidence="2 3" key="1">
    <citation type="submission" date="2020-08" db="EMBL/GenBank/DDBJ databases">
        <title>Draft genome sequencing of an Anaerocolumna strain isolated from anoxic soil subjected to BSD treatment.</title>
        <authorList>
            <person name="Uek A."/>
            <person name="Tonouchi A."/>
        </authorList>
    </citation>
    <scope>NUCLEOTIDE SEQUENCE [LARGE SCALE GENOMIC DNA]</scope>
    <source>
        <strain evidence="2 3">CTTW</strain>
    </source>
</reference>
<keyword evidence="3" id="KW-1185">Reference proteome</keyword>
<evidence type="ECO:0000313" key="2">
    <source>
        <dbReference type="EMBL" id="BCJ99231.1"/>
    </source>
</evidence>
<dbReference type="EMBL" id="AP023368">
    <property type="protein sequence ID" value="BCJ99231.1"/>
    <property type="molecule type" value="Genomic_DNA"/>
</dbReference>
<dbReference type="PROSITE" id="PS51379">
    <property type="entry name" value="4FE4S_FER_2"/>
    <property type="match status" value="2"/>
</dbReference>
<dbReference type="Proteomes" id="UP000515703">
    <property type="component" value="Chromosome"/>
</dbReference>
<evidence type="ECO:0000313" key="3">
    <source>
        <dbReference type="Proteomes" id="UP000515703"/>
    </source>
</evidence>
<dbReference type="KEGG" id="acht:bsdcttw_22720"/>
<feature type="domain" description="4Fe-4S ferredoxin-type" evidence="1">
    <location>
        <begin position="146"/>
        <end position="174"/>
    </location>
</feature>
<dbReference type="InterPro" id="IPR047964">
    <property type="entry name" value="EFR1-like"/>
</dbReference>
<protein>
    <submittedName>
        <fullName evidence="2">4Fe-4S ferredoxin</fullName>
    </submittedName>
</protein>
<feature type="domain" description="4Fe-4S ferredoxin-type" evidence="1">
    <location>
        <begin position="175"/>
        <end position="205"/>
    </location>
</feature>
<dbReference type="InterPro" id="IPR029039">
    <property type="entry name" value="Flavoprotein-like_sf"/>
</dbReference>
<dbReference type="NCBIfam" id="NF038196">
    <property type="entry name" value="ferrodoxin_EFR1"/>
    <property type="match status" value="1"/>
</dbReference>
<dbReference type="InterPro" id="IPR017896">
    <property type="entry name" value="4Fe4S_Fe-S-bd"/>
</dbReference>
<sequence>METEVQVIGFVFPVYAFSLPKPVEAFLKEVYLPKDVFLFAVATRGGSSCQVFEEIDRILEKKGIKLNARFFLDMPNNYLTMFTPPAEVEANKILDVAETRLRDISKFISRREDSKEKDPHESYFEKNILFPILSRVYKKTNYFGMEKKFCTDSKCTGCSLCSKLCLSGKIHMEEGIPVWNQQINCYHCLSCIHYCPAQAIQLKDTKTNKIGRYHNPYITFEDIILQKLRD</sequence>
<dbReference type="PANTHER" id="PTHR43122">
    <property type="entry name" value="FERREDOXIN SUBUNIT OF PYRUVATE:FLAVODOXIN OXIDOREDUCTASE-RELATED"/>
    <property type="match status" value="1"/>
</dbReference>
<dbReference type="Gene3D" id="3.30.70.20">
    <property type="match status" value="1"/>
</dbReference>
<proteinExistence type="predicted"/>
<accession>A0A7I8DPP3</accession>
<organism evidence="2 3">
    <name type="scientific">Anaerocolumna chitinilytica</name>
    <dbReference type="NCBI Taxonomy" id="1727145"/>
    <lineage>
        <taxon>Bacteria</taxon>
        <taxon>Bacillati</taxon>
        <taxon>Bacillota</taxon>
        <taxon>Clostridia</taxon>
        <taxon>Lachnospirales</taxon>
        <taxon>Lachnospiraceae</taxon>
        <taxon>Anaerocolumna</taxon>
    </lineage>
</organism>
<evidence type="ECO:0000259" key="1">
    <source>
        <dbReference type="PROSITE" id="PS51379"/>
    </source>
</evidence>
<dbReference type="PANTHER" id="PTHR43122:SF1">
    <property type="entry name" value="IRON-SULFUR-BINDING PROTEIN"/>
    <property type="match status" value="1"/>
</dbReference>
<dbReference type="SUPFAM" id="SSF54862">
    <property type="entry name" value="4Fe-4S ferredoxins"/>
    <property type="match status" value="1"/>
</dbReference>
<dbReference type="Gene3D" id="3.40.50.360">
    <property type="match status" value="1"/>
</dbReference>
<gene>
    <name evidence="2" type="ORF">bsdcttw_22720</name>
</gene>
<reference evidence="2 3" key="2">
    <citation type="submission" date="2020-08" db="EMBL/GenBank/DDBJ databases">
        <authorList>
            <person name="Ueki A."/>
            <person name="Tonouchi A."/>
        </authorList>
    </citation>
    <scope>NUCLEOTIDE SEQUENCE [LARGE SCALE GENOMIC DNA]</scope>
    <source>
        <strain evidence="2 3">CTTW</strain>
    </source>
</reference>
<name>A0A7I8DPP3_9FIRM</name>